<evidence type="ECO:0000256" key="3">
    <source>
        <dbReference type="ARBA" id="ARBA00013061"/>
    </source>
</evidence>
<evidence type="ECO:0000256" key="10">
    <source>
        <dbReference type="RuleBase" id="RU000696"/>
    </source>
</evidence>
<reference evidence="12" key="1">
    <citation type="submission" date="2014-09" db="EMBL/GenBank/DDBJ databases">
        <authorList>
            <person name="Magalhaes I.L.F."/>
            <person name="Oliveira U."/>
            <person name="Santos F.R."/>
            <person name="Vidigal T.H.D.A."/>
            <person name="Brescovit A.D."/>
            <person name="Santos A.J."/>
        </authorList>
    </citation>
    <scope>NUCLEOTIDE SEQUENCE</scope>
    <source>
        <tissue evidence="12">Shoot tissue taken approximately 20 cm above the soil surface</tissue>
    </source>
</reference>
<dbReference type="GO" id="GO:0005829">
    <property type="term" value="C:cytosol"/>
    <property type="evidence" value="ECO:0007669"/>
    <property type="project" value="TreeGrafter"/>
</dbReference>
<evidence type="ECO:0000256" key="7">
    <source>
        <dbReference type="ARBA" id="ARBA00022840"/>
    </source>
</evidence>
<dbReference type="GO" id="GO:0043531">
    <property type="term" value="F:ADP binding"/>
    <property type="evidence" value="ECO:0007669"/>
    <property type="project" value="TreeGrafter"/>
</dbReference>
<feature type="transmembrane region" description="Helical" evidence="11">
    <location>
        <begin position="59"/>
        <end position="79"/>
    </location>
</feature>
<keyword evidence="4 9" id="KW-0808">Transferase</keyword>
<evidence type="ECO:0000256" key="5">
    <source>
        <dbReference type="ARBA" id="ARBA00022741"/>
    </source>
</evidence>
<dbReference type="EC" id="2.7.2.3" evidence="3 9"/>
<sequence length="82" mass="9096">MATKRSVGTLGEADLRGKKVFVRADLNVPLDDAQKITDDTRIRASVPTIKFLLEKGAKVILASHLCCIQIFGWQLVWLGTWA</sequence>
<keyword evidence="7" id="KW-0067">ATP-binding</keyword>
<evidence type="ECO:0000256" key="8">
    <source>
        <dbReference type="ARBA" id="ARBA00022842"/>
    </source>
</evidence>
<keyword evidence="11" id="KW-0472">Membrane</keyword>
<keyword evidence="11" id="KW-1133">Transmembrane helix</keyword>
<dbReference type="GO" id="GO:0006096">
    <property type="term" value="P:glycolytic process"/>
    <property type="evidence" value="ECO:0007669"/>
    <property type="project" value="InterPro"/>
</dbReference>
<accession>A0A0A9HQW0</accession>
<evidence type="ECO:0000256" key="6">
    <source>
        <dbReference type="ARBA" id="ARBA00022777"/>
    </source>
</evidence>
<dbReference type="Pfam" id="PF00162">
    <property type="entry name" value="PGK"/>
    <property type="match status" value="1"/>
</dbReference>
<dbReference type="InterPro" id="IPR015824">
    <property type="entry name" value="Phosphoglycerate_kinase_N"/>
</dbReference>
<dbReference type="Gene3D" id="3.40.50.1260">
    <property type="entry name" value="Phosphoglycerate kinase, N-terminal domain"/>
    <property type="match status" value="1"/>
</dbReference>
<evidence type="ECO:0000256" key="1">
    <source>
        <dbReference type="ARBA" id="ARBA00001946"/>
    </source>
</evidence>
<dbReference type="GO" id="GO:0004618">
    <property type="term" value="F:phosphoglycerate kinase activity"/>
    <property type="evidence" value="ECO:0007669"/>
    <property type="project" value="UniProtKB-EC"/>
</dbReference>
<dbReference type="PRINTS" id="PR00477">
    <property type="entry name" value="PHGLYCKINASE"/>
</dbReference>
<protein>
    <recommendedName>
        <fullName evidence="3 9">Phosphoglycerate kinase</fullName>
        <ecNumber evidence="3 9">2.7.2.3</ecNumber>
    </recommendedName>
</protein>
<dbReference type="PANTHER" id="PTHR11406:SF31">
    <property type="entry name" value="PHOSPHOGLYCERATE KINASE, CYTOSOLIC"/>
    <property type="match status" value="1"/>
</dbReference>
<dbReference type="PROSITE" id="PS00111">
    <property type="entry name" value="PGLYCERATE_KINASE"/>
    <property type="match status" value="1"/>
</dbReference>
<keyword evidence="11" id="KW-0812">Transmembrane</keyword>
<comment type="subunit">
    <text evidence="10">Monomer.</text>
</comment>
<keyword evidence="6 9" id="KW-0418">Kinase</keyword>
<dbReference type="GO" id="GO:0005524">
    <property type="term" value="F:ATP binding"/>
    <property type="evidence" value="ECO:0007669"/>
    <property type="project" value="UniProtKB-KW"/>
</dbReference>
<dbReference type="SUPFAM" id="SSF53748">
    <property type="entry name" value="Phosphoglycerate kinase"/>
    <property type="match status" value="1"/>
</dbReference>
<organism evidence="12">
    <name type="scientific">Arundo donax</name>
    <name type="common">Giant reed</name>
    <name type="synonym">Donax arundinaceus</name>
    <dbReference type="NCBI Taxonomy" id="35708"/>
    <lineage>
        <taxon>Eukaryota</taxon>
        <taxon>Viridiplantae</taxon>
        <taxon>Streptophyta</taxon>
        <taxon>Embryophyta</taxon>
        <taxon>Tracheophyta</taxon>
        <taxon>Spermatophyta</taxon>
        <taxon>Magnoliopsida</taxon>
        <taxon>Liliopsida</taxon>
        <taxon>Poales</taxon>
        <taxon>Poaceae</taxon>
        <taxon>PACMAD clade</taxon>
        <taxon>Arundinoideae</taxon>
        <taxon>Arundineae</taxon>
        <taxon>Arundo</taxon>
    </lineage>
</organism>
<comment type="catalytic activity">
    <reaction evidence="9">
        <text>(2R)-3-phosphoglycerate + ATP = (2R)-3-phospho-glyceroyl phosphate + ADP</text>
        <dbReference type="Rhea" id="RHEA:14801"/>
        <dbReference type="ChEBI" id="CHEBI:30616"/>
        <dbReference type="ChEBI" id="CHEBI:57604"/>
        <dbReference type="ChEBI" id="CHEBI:58272"/>
        <dbReference type="ChEBI" id="CHEBI:456216"/>
        <dbReference type="EC" id="2.7.2.3"/>
    </reaction>
</comment>
<dbReference type="GO" id="GO:0006094">
    <property type="term" value="P:gluconeogenesis"/>
    <property type="evidence" value="ECO:0007669"/>
    <property type="project" value="TreeGrafter"/>
</dbReference>
<dbReference type="EMBL" id="GBRH01159687">
    <property type="protein sequence ID" value="JAE38209.1"/>
    <property type="molecule type" value="Transcribed_RNA"/>
</dbReference>
<dbReference type="InterPro" id="IPR001576">
    <property type="entry name" value="Phosphoglycerate_kinase"/>
</dbReference>
<evidence type="ECO:0000256" key="4">
    <source>
        <dbReference type="ARBA" id="ARBA00022679"/>
    </source>
</evidence>
<evidence type="ECO:0000313" key="12">
    <source>
        <dbReference type="EMBL" id="JAE38209.1"/>
    </source>
</evidence>
<dbReference type="InterPro" id="IPR036043">
    <property type="entry name" value="Phosphoglycerate_kinase_sf"/>
</dbReference>
<dbReference type="PANTHER" id="PTHR11406">
    <property type="entry name" value="PHOSPHOGLYCERATE KINASE"/>
    <property type="match status" value="1"/>
</dbReference>
<keyword evidence="8" id="KW-0460">Magnesium</keyword>
<evidence type="ECO:0000256" key="2">
    <source>
        <dbReference type="ARBA" id="ARBA00008982"/>
    </source>
</evidence>
<reference evidence="12" key="2">
    <citation type="journal article" date="2015" name="Data Brief">
        <title>Shoot transcriptome of the giant reed, Arundo donax.</title>
        <authorList>
            <person name="Barrero R.A."/>
            <person name="Guerrero F.D."/>
            <person name="Moolhuijzen P."/>
            <person name="Goolsby J.A."/>
            <person name="Tidwell J."/>
            <person name="Bellgard S.E."/>
            <person name="Bellgard M.I."/>
        </authorList>
    </citation>
    <scope>NUCLEOTIDE SEQUENCE</scope>
    <source>
        <tissue evidence="12">Shoot tissue taken approximately 20 cm above the soil surface</tissue>
    </source>
</reference>
<dbReference type="AlphaFoldDB" id="A0A0A9HQW0"/>
<evidence type="ECO:0000256" key="9">
    <source>
        <dbReference type="RuleBase" id="RU000532"/>
    </source>
</evidence>
<evidence type="ECO:0000256" key="11">
    <source>
        <dbReference type="SAM" id="Phobius"/>
    </source>
</evidence>
<dbReference type="InterPro" id="IPR015911">
    <property type="entry name" value="Phosphoglycerate_kinase_CS"/>
</dbReference>
<proteinExistence type="inferred from homology"/>
<comment type="similarity">
    <text evidence="2 9">Belongs to the phosphoglycerate kinase family.</text>
</comment>
<comment type="cofactor">
    <cofactor evidence="1">
        <name>Mg(2+)</name>
        <dbReference type="ChEBI" id="CHEBI:18420"/>
    </cofactor>
</comment>
<name>A0A0A9HQW0_ARUDO</name>
<keyword evidence="5" id="KW-0547">Nucleotide-binding</keyword>